<dbReference type="AlphaFoldDB" id="A0A2S1LLQ1"/>
<dbReference type="OrthoDB" id="826697at2"/>
<reference evidence="1 2" key="1">
    <citation type="submission" date="2017-04" db="EMBL/GenBank/DDBJ databases">
        <title>Complete genome sequence of Flavobacterium kingsejong AJ004.</title>
        <authorList>
            <person name="Lee P.C."/>
        </authorList>
    </citation>
    <scope>NUCLEOTIDE SEQUENCE [LARGE SCALE GENOMIC DNA]</scope>
    <source>
        <strain evidence="1 2">AJ004</strain>
    </source>
</reference>
<proteinExistence type="predicted"/>
<evidence type="ECO:0000313" key="1">
    <source>
        <dbReference type="EMBL" id="AWG24690.1"/>
    </source>
</evidence>
<dbReference type="SUPFAM" id="SSF54637">
    <property type="entry name" value="Thioesterase/thiol ester dehydrase-isomerase"/>
    <property type="match status" value="1"/>
</dbReference>
<dbReference type="Gene3D" id="3.10.129.10">
    <property type="entry name" value="Hotdog Thioesterase"/>
    <property type="match status" value="1"/>
</dbReference>
<dbReference type="InterPro" id="IPR016776">
    <property type="entry name" value="ApeP-like_dehydratase"/>
</dbReference>
<dbReference type="Proteomes" id="UP000244677">
    <property type="component" value="Chromosome"/>
</dbReference>
<dbReference type="RefSeq" id="WP_108736324.1">
    <property type="nucleotide sequence ID" value="NZ_CP020919.1"/>
</dbReference>
<dbReference type="Pfam" id="PF22817">
    <property type="entry name" value="ApeP-like"/>
    <property type="match status" value="1"/>
</dbReference>
<dbReference type="KEGG" id="fki:FK004_05295"/>
<dbReference type="InterPro" id="IPR029069">
    <property type="entry name" value="HotDog_dom_sf"/>
</dbReference>
<evidence type="ECO:0000313" key="2">
    <source>
        <dbReference type="Proteomes" id="UP000244677"/>
    </source>
</evidence>
<name>A0A2S1LLQ1_9FLAO</name>
<organism evidence="1 2">
    <name type="scientific">Flavobacterium kingsejongi</name>
    <dbReference type="NCBI Taxonomy" id="1678728"/>
    <lineage>
        <taxon>Bacteria</taxon>
        <taxon>Pseudomonadati</taxon>
        <taxon>Bacteroidota</taxon>
        <taxon>Flavobacteriia</taxon>
        <taxon>Flavobacteriales</taxon>
        <taxon>Flavobacteriaceae</taxon>
        <taxon>Flavobacterium</taxon>
    </lineage>
</organism>
<dbReference type="EMBL" id="CP020919">
    <property type="protein sequence ID" value="AWG24690.1"/>
    <property type="molecule type" value="Genomic_DNA"/>
</dbReference>
<accession>A0A2S1LLQ1</accession>
<gene>
    <name evidence="1" type="ORF">FK004_05295</name>
</gene>
<keyword evidence="2" id="KW-1185">Reference proteome</keyword>
<sequence>MTTSIDIQLFLPHRAPMLMVDCIIEIGCEAVITQFTIEGDNIFVQNGFFSETGMIENAAQTCSSIVAQSFFAEGDVENKERLNVLGFISTIKTLTIYGLPPVNETIVTKSTLISKYDAEHYTTCLMDCKTYLGTQLLMKGEINLFIQEKSNEKERSTTG</sequence>
<protein>
    <submittedName>
        <fullName evidence="1">ABC transporter permease</fullName>
    </submittedName>
</protein>